<comment type="similarity">
    <text evidence="6">Belongs to the carbohydrate kinase PfkB family. LacC subfamily.</text>
</comment>
<dbReference type="GO" id="GO:0005988">
    <property type="term" value="P:lactose metabolic process"/>
    <property type="evidence" value="ECO:0007669"/>
    <property type="project" value="UniProtKB-KW"/>
</dbReference>
<reference evidence="8 9" key="1">
    <citation type="submission" date="2017-07" db="EMBL/GenBank/DDBJ databases">
        <title>Isolation and whole genome analysis of endospore-forming bacteria from heroin.</title>
        <authorList>
            <person name="Kalinowski J."/>
            <person name="Ahrens B."/>
            <person name="Al-Dilaimi A."/>
            <person name="Winkler A."/>
            <person name="Wibberg D."/>
            <person name="Schleenbecker U."/>
            <person name="Ruckert C."/>
            <person name="Wolfel R."/>
            <person name="Grass G."/>
        </authorList>
    </citation>
    <scope>NUCLEOTIDE SEQUENCE [LARGE SCALE GENOMIC DNA]</scope>
    <source>
        <strain evidence="8 9">7539</strain>
    </source>
</reference>
<keyword evidence="2 6" id="KW-0808">Transferase</keyword>
<dbReference type="InterPro" id="IPR011611">
    <property type="entry name" value="PfkB_dom"/>
</dbReference>
<feature type="domain" description="Carbohydrate kinase PfkB" evidence="7">
    <location>
        <begin position="12"/>
        <end position="285"/>
    </location>
</feature>
<gene>
    <name evidence="8" type="ORF">CHH72_09830</name>
</gene>
<comment type="catalytic activity">
    <reaction evidence="6">
        <text>D-tagatofuranose 6-phosphate + ATP = D-tagatofuranose 1,6-bisphosphate + ADP + H(+)</text>
        <dbReference type="Rhea" id="RHEA:12420"/>
        <dbReference type="ChEBI" id="CHEBI:15378"/>
        <dbReference type="ChEBI" id="CHEBI:30616"/>
        <dbReference type="ChEBI" id="CHEBI:58694"/>
        <dbReference type="ChEBI" id="CHEBI:58695"/>
        <dbReference type="ChEBI" id="CHEBI:456216"/>
        <dbReference type="EC" id="2.7.1.144"/>
    </reaction>
</comment>
<evidence type="ECO:0000256" key="6">
    <source>
        <dbReference type="PIRNR" id="PIRNR000535"/>
    </source>
</evidence>
<evidence type="ECO:0000313" key="8">
    <source>
        <dbReference type="EMBL" id="PAE89130.1"/>
    </source>
</evidence>
<dbReference type="UniPathway" id="UPA00704">
    <property type="reaction ID" value="UER00715"/>
</dbReference>
<proteinExistence type="inferred from homology"/>
<organism evidence="8 9">
    <name type="scientific">Shouchella clausii</name>
    <name type="common">Alkalihalobacillus clausii</name>
    <dbReference type="NCBI Taxonomy" id="79880"/>
    <lineage>
        <taxon>Bacteria</taxon>
        <taxon>Bacillati</taxon>
        <taxon>Bacillota</taxon>
        <taxon>Bacilli</taxon>
        <taxon>Bacillales</taxon>
        <taxon>Bacillaceae</taxon>
        <taxon>Shouchella</taxon>
    </lineage>
</organism>
<comment type="caution">
    <text evidence="8">The sequence shown here is derived from an EMBL/GenBank/DDBJ whole genome shotgun (WGS) entry which is preliminary data.</text>
</comment>
<dbReference type="GO" id="GO:0005524">
    <property type="term" value="F:ATP binding"/>
    <property type="evidence" value="ECO:0007669"/>
    <property type="project" value="UniProtKB-KW"/>
</dbReference>
<dbReference type="SUPFAM" id="SSF53613">
    <property type="entry name" value="Ribokinase-like"/>
    <property type="match status" value="1"/>
</dbReference>
<dbReference type="Gene3D" id="3.40.1190.20">
    <property type="match status" value="1"/>
</dbReference>
<dbReference type="PANTHER" id="PTHR46566:SF2">
    <property type="entry name" value="ATP-DEPENDENT 6-PHOSPHOFRUCTOKINASE ISOZYME 2"/>
    <property type="match status" value="1"/>
</dbReference>
<evidence type="ECO:0000313" key="9">
    <source>
        <dbReference type="Proteomes" id="UP000216207"/>
    </source>
</evidence>
<dbReference type="Pfam" id="PF00294">
    <property type="entry name" value="PfkB"/>
    <property type="match status" value="1"/>
</dbReference>
<dbReference type="InterPro" id="IPR029056">
    <property type="entry name" value="Ribokinase-like"/>
</dbReference>
<accession>A0A268P1F9</accession>
<comment type="pathway">
    <text evidence="6">Carbohydrate metabolism; D-tagatose 6-phosphate degradation; D-glyceraldehyde 3-phosphate and glycerone phosphate from D-tagatose 6-phosphate: step 1/2.</text>
</comment>
<dbReference type="GO" id="GO:2001059">
    <property type="term" value="P:D-tagatose 6-phosphate catabolic process"/>
    <property type="evidence" value="ECO:0007669"/>
    <property type="project" value="UniProtKB-UniPathway"/>
</dbReference>
<name>A0A268P1F9_SHOCL</name>
<dbReference type="RefSeq" id="WP_095326517.1">
    <property type="nucleotide sequence ID" value="NZ_NPCC01000011.1"/>
</dbReference>
<evidence type="ECO:0000259" key="7">
    <source>
        <dbReference type="Pfam" id="PF00294"/>
    </source>
</evidence>
<evidence type="ECO:0000256" key="4">
    <source>
        <dbReference type="ARBA" id="ARBA00022777"/>
    </source>
</evidence>
<dbReference type="Proteomes" id="UP000216207">
    <property type="component" value="Unassembled WGS sequence"/>
</dbReference>
<protein>
    <recommendedName>
        <fullName evidence="6">Tagatose-6-phosphate kinase</fullName>
        <ecNumber evidence="6">2.7.1.144</ecNumber>
    </recommendedName>
</protein>
<dbReference type="InterPro" id="IPR017583">
    <property type="entry name" value="Tagatose/fructose_Pkinase"/>
</dbReference>
<keyword evidence="6" id="KW-0423">Lactose metabolism</keyword>
<evidence type="ECO:0000256" key="2">
    <source>
        <dbReference type="ARBA" id="ARBA00022679"/>
    </source>
</evidence>
<dbReference type="GO" id="GO:0009024">
    <property type="term" value="F:tagatose-6-phosphate kinase activity"/>
    <property type="evidence" value="ECO:0007669"/>
    <property type="project" value="UniProtKB-EC"/>
</dbReference>
<dbReference type="EMBL" id="NPCC01000011">
    <property type="protein sequence ID" value="PAE89130.1"/>
    <property type="molecule type" value="Genomic_DNA"/>
</dbReference>
<keyword evidence="3 6" id="KW-0547">Nucleotide-binding</keyword>
<dbReference type="PANTHER" id="PTHR46566">
    <property type="entry name" value="1-PHOSPHOFRUCTOKINASE-RELATED"/>
    <property type="match status" value="1"/>
</dbReference>
<dbReference type="PIRSF" id="PIRSF000535">
    <property type="entry name" value="1PFK/6PFK/LacC"/>
    <property type="match status" value="1"/>
</dbReference>
<sequence>MIHILCANPALDRTIYVQAFYPNGVTRSSASHEGLGGKGFNVALPFIVTNEQKTIHMHTFFGGPVGEQLAQMMKNAQLAGETTFIEGDNRYCTILVNESKQEAALINEQGPSITEKEQQQFLQSLFCSLKAGDHLVLSGSLPKGTPLTFYRDIIAQAESRGVQTILDSSGDALAYGAEAKPWLIKINGEEFLDLMGVKEEAANRQQQIEESLKNSPYPNCIVTLGGEGTVAKINGDIWRVTLPTINVTNATASGDIFLGTFIREWRKTNDVKAALLAGSALSLANCLHWLPTIDFAQAEQYQQKIHIERVGSAV</sequence>
<dbReference type="EC" id="2.7.1.144" evidence="6"/>
<evidence type="ECO:0000256" key="3">
    <source>
        <dbReference type="ARBA" id="ARBA00022741"/>
    </source>
</evidence>
<evidence type="ECO:0000256" key="1">
    <source>
        <dbReference type="ARBA" id="ARBA00005380"/>
    </source>
</evidence>
<evidence type="ECO:0000256" key="5">
    <source>
        <dbReference type="ARBA" id="ARBA00022840"/>
    </source>
</evidence>
<keyword evidence="5 6" id="KW-0067">ATP-binding</keyword>
<comment type="similarity">
    <text evidence="1">Belongs to the carbohydrate kinase pfkB family.</text>
</comment>
<dbReference type="AlphaFoldDB" id="A0A268P1F9"/>
<keyword evidence="4" id="KW-0418">Kinase</keyword>